<organism evidence="7 8">
    <name type="scientific">Hyphococcus luteus</name>
    <dbReference type="NCBI Taxonomy" id="2058213"/>
    <lineage>
        <taxon>Bacteria</taxon>
        <taxon>Pseudomonadati</taxon>
        <taxon>Pseudomonadota</taxon>
        <taxon>Alphaproteobacteria</taxon>
        <taxon>Parvularculales</taxon>
        <taxon>Parvularculaceae</taxon>
        <taxon>Hyphococcus</taxon>
    </lineage>
</organism>
<dbReference type="PROSITE" id="PS00217">
    <property type="entry name" value="SUGAR_TRANSPORT_2"/>
    <property type="match status" value="1"/>
</dbReference>
<comment type="caution">
    <text evidence="7">The sequence shown here is derived from an EMBL/GenBank/DDBJ whole genome shotgun (WGS) entry which is preliminary data.</text>
</comment>
<dbReference type="Proteomes" id="UP000239504">
    <property type="component" value="Unassembled WGS sequence"/>
</dbReference>
<evidence type="ECO:0000256" key="1">
    <source>
        <dbReference type="ARBA" id="ARBA00004141"/>
    </source>
</evidence>
<dbReference type="OrthoDB" id="9800416at2"/>
<evidence type="ECO:0000313" key="7">
    <source>
        <dbReference type="EMBL" id="PQA87214.1"/>
    </source>
</evidence>
<dbReference type="PANTHER" id="PTHR23508">
    <property type="entry name" value="CARBOXYLIC ACID TRANSPORTER PROTEIN HOMOLOG"/>
    <property type="match status" value="1"/>
</dbReference>
<evidence type="ECO:0000256" key="4">
    <source>
        <dbReference type="ARBA" id="ARBA00023136"/>
    </source>
</evidence>
<protein>
    <submittedName>
        <fullName evidence="7">MFS transporter</fullName>
    </submittedName>
</protein>
<dbReference type="Pfam" id="PF07690">
    <property type="entry name" value="MFS_1"/>
    <property type="match status" value="1"/>
</dbReference>
<dbReference type="PROSITE" id="PS50850">
    <property type="entry name" value="MFS"/>
    <property type="match status" value="1"/>
</dbReference>
<feature type="transmembrane region" description="Helical" evidence="5">
    <location>
        <begin position="259"/>
        <end position="279"/>
    </location>
</feature>
<evidence type="ECO:0000256" key="5">
    <source>
        <dbReference type="SAM" id="Phobius"/>
    </source>
</evidence>
<keyword evidence="2 5" id="KW-0812">Transmembrane</keyword>
<dbReference type="SUPFAM" id="SSF103473">
    <property type="entry name" value="MFS general substrate transporter"/>
    <property type="match status" value="1"/>
</dbReference>
<keyword evidence="8" id="KW-1185">Reference proteome</keyword>
<dbReference type="Gene3D" id="1.20.1250.20">
    <property type="entry name" value="MFS general substrate transporter like domains"/>
    <property type="match status" value="1"/>
</dbReference>
<dbReference type="InterPro" id="IPR036259">
    <property type="entry name" value="MFS_trans_sf"/>
</dbReference>
<dbReference type="InterPro" id="IPR011701">
    <property type="entry name" value="MFS"/>
</dbReference>
<dbReference type="GO" id="GO:0046943">
    <property type="term" value="F:carboxylic acid transmembrane transporter activity"/>
    <property type="evidence" value="ECO:0007669"/>
    <property type="project" value="TreeGrafter"/>
</dbReference>
<dbReference type="AlphaFoldDB" id="A0A2S7K3X4"/>
<feature type="transmembrane region" description="Helical" evidence="5">
    <location>
        <begin position="389"/>
        <end position="409"/>
    </location>
</feature>
<reference evidence="7 8" key="1">
    <citation type="submission" date="2017-12" db="EMBL/GenBank/DDBJ databases">
        <authorList>
            <person name="Hurst M.R.H."/>
        </authorList>
    </citation>
    <scope>NUCLEOTIDE SEQUENCE [LARGE SCALE GENOMIC DNA]</scope>
    <source>
        <strain evidence="7 8">SY-3-19</strain>
    </source>
</reference>
<feature type="transmembrane region" description="Helical" evidence="5">
    <location>
        <begin position="299"/>
        <end position="319"/>
    </location>
</feature>
<proteinExistence type="predicted"/>
<feature type="transmembrane region" description="Helical" evidence="5">
    <location>
        <begin position="92"/>
        <end position="112"/>
    </location>
</feature>
<feature type="transmembrane region" description="Helical" evidence="5">
    <location>
        <begin position="351"/>
        <end position="377"/>
    </location>
</feature>
<sequence>MRETSQSIFDISGFIDGRRLSAFNYKLIILSWLITFFDGLDMMMISYTAPYMAEGLELSQGMLGNVFSAGILGMTLGGFGFAYLGDRIGRRISIVIAAFSFGILTFITGFAQTYEQLLLFRFLDGLAIGGMLPLAWALNIEFVPKRIRATVVTLIMVGYSLGTTFAGPLTNWAAPHFGWQGVYFLAGAGTLVCAAALFFNLPESIRFLAARGGNPEEIARLVKRLDPDAVVGAETQFILSDEPEYKKQFRASQLFEGRLLVLTPLIWLGYTASTLTVYLHASWGPIILENLDVGRQTAAWVSSAAALAGAVAGMTLMRFTDRIGPFAIAAFPVASLPVLFVMGVMPIPTTLFLVINVLVVALISGGHYGILSIASIYYPTAIRANGGGWASSVAKMGGVAGPILGGVFLSSGLPVIKIFLFLMLGPSLLALSVIGVGAVVRGMRRKEEEAYGAANA</sequence>
<feature type="transmembrane region" description="Helical" evidence="5">
    <location>
        <begin position="326"/>
        <end position="345"/>
    </location>
</feature>
<evidence type="ECO:0000256" key="3">
    <source>
        <dbReference type="ARBA" id="ARBA00022989"/>
    </source>
</evidence>
<evidence type="ECO:0000313" key="8">
    <source>
        <dbReference type="Proteomes" id="UP000239504"/>
    </source>
</evidence>
<dbReference type="InterPro" id="IPR005829">
    <property type="entry name" value="Sugar_transporter_CS"/>
</dbReference>
<keyword evidence="4 5" id="KW-0472">Membrane</keyword>
<feature type="transmembrane region" description="Helical" evidence="5">
    <location>
        <begin position="415"/>
        <end position="440"/>
    </location>
</feature>
<name>A0A2S7K3X4_9PROT</name>
<evidence type="ECO:0000259" key="6">
    <source>
        <dbReference type="PROSITE" id="PS50850"/>
    </source>
</evidence>
<gene>
    <name evidence="7" type="ORF">CW354_13295</name>
</gene>
<feature type="transmembrane region" description="Helical" evidence="5">
    <location>
        <begin position="27"/>
        <end position="47"/>
    </location>
</feature>
<evidence type="ECO:0000256" key="2">
    <source>
        <dbReference type="ARBA" id="ARBA00022692"/>
    </source>
</evidence>
<dbReference type="EMBL" id="PJCH01000010">
    <property type="protein sequence ID" value="PQA87214.1"/>
    <property type="molecule type" value="Genomic_DNA"/>
</dbReference>
<dbReference type="InterPro" id="IPR020846">
    <property type="entry name" value="MFS_dom"/>
</dbReference>
<keyword evidence="3 5" id="KW-1133">Transmembrane helix</keyword>
<dbReference type="GO" id="GO:0005886">
    <property type="term" value="C:plasma membrane"/>
    <property type="evidence" value="ECO:0007669"/>
    <property type="project" value="TreeGrafter"/>
</dbReference>
<dbReference type="PANTHER" id="PTHR23508:SF10">
    <property type="entry name" value="CARBOXYLIC ACID TRANSPORTER PROTEIN HOMOLOG"/>
    <property type="match status" value="1"/>
</dbReference>
<feature type="transmembrane region" description="Helical" evidence="5">
    <location>
        <begin position="67"/>
        <end position="85"/>
    </location>
</feature>
<feature type="transmembrane region" description="Helical" evidence="5">
    <location>
        <begin position="150"/>
        <end position="169"/>
    </location>
</feature>
<comment type="subcellular location">
    <subcellularLocation>
        <location evidence="1">Membrane</location>
        <topology evidence="1">Multi-pass membrane protein</topology>
    </subcellularLocation>
</comment>
<feature type="transmembrane region" description="Helical" evidence="5">
    <location>
        <begin position="181"/>
        <end position="201"/>
    </location>
</feature>
<feature type="transmembrane region" description="Helical" evidence="5">
    <location>
        <begin position="118"/>
        <end position="138"/>
    </location>
</feature>
<accession>A0A2S7K3X4</accession>
<feature type="domain" description="Major facilitator superfamily (MFS) profile" evidence="6">
    <location>
        <begin position="27"/>
        <end position="456"/>
    </location>
</feature>